<keyword evidence="2" id="KW-1185">Reference proteome</keyword>
<dbReference type="Proteomes" id="UP001430804">
    <property type="component" value="Unassembled WGS sequence"/>
</dbReference>
<evidence type="ECO:0000313" key="1">
    <source>
        <dbReference type="EMBL" id="MBW3097513.1"/>
    </source>
</evidence>
<name>A0ABS6WNK3_9HYPH</name>
<dbReference type="EMBL" id="JAHWQX010000002">
    <property type="protein sequence ID" value="MBW3097513.1"/>
    <property type="molecule type" value="Genomic_DNA"/>
</dbReference>
<dbReference type="RefSeq" id="WP_219201416.1">
    <property type="nucleotide sequence ID" value="NZ_JAHWQX010000002.1"/>
</dbReference>
<gene>
    <name evidence="1" type="ORF">KY465_09495</name>
</gene>
<sequence length="304" mass="34523">MLSQVTLITHTRNSAKTLPRLLGTTGWAARRIIVDMHSNDGTRDIAAAAGCEIIDAPLVDAVDEIRNEFLDMVETEWTLVLDSDEFLPAGAEQAIADLITRYGPSHDAIGLPRYNMLGDGHLHGSLWYPDHQIRLFKTGTLRWQQGHHRRPEAVGGPGRIVKLPPEGSLHIHHAAYRNLEELIGKQLHYALTDHYDTDQDTFDFNEYVSRAYLQYARRFDPHADGELSGALATIMAWDQIMRGLIHWERLGRPSELPAVFTLPIATTSEVPKTAVRRDGRKVRKLQLKRHKLRRILQKLRGRPH</sequence>
<accession>A0ABS6WNK3</accession>
<reference evidence="1" key="1">
    <citation type="submission" date="2021-07" db="EMBL/GenBank/DDBJ databases">
        <title>Pseudohoeflea marina sp. nov. a polyhydroxyalcanoate-producing bacterium.</title>
        <authorList>
            <person name="Zheng W."/>
            <person name="Yu S."/>
            <person name="Huang Y."/>
        </authorList>
    </citation>
    <scope>NUCLEOTIDE SEQUENCE</scope>
    <source>
        <strain evidence="1">DP4N28-3</strain>
    </source>
</reference>
<protein>
    <submittedName>
        <fullName evidence="1">Glycosyltransferase family 2 protein</fullName>
    </submittedName>
</protein>
<proteinExistence type="predicted"/>
<comment type="caution">
    <text evidence="1">The sequence shown here is derived from an EMBL/GenBank/DDBJ whole genome shotgun (WGS) entry which is preliminary data.</text>
</comment>
<evidence type="ECO:0000313" key="2">
    <source>
        <dbReference type="Proteomes" id="UP001430804"/>
    </source>
</evidence>
<organism evidence="1 2">
    <name type="scientific">Pseudohoeflea coraliihabitans</name>
    <dbReference type="NCBI Taxonomy" id="2860393"/>
    <lineage>
        <taxon>Bacteria</taxon>
        <taxon>Pseudomonadati</taxon>
        <taxon>Pseudomonadota</taxon>
        <taxon>Alphaproteobacteria</taxon>
        <taxon>Hyphomicrobiales</taxon>
        <taxon>Rhizobiaceae</taxon>
        <taxon>Pseudohoeflea</taxon>
    </lineage>
</organism>